<sequence>MPQSTAQPQLSVRNGRAAVDFYKAAFGAVEVYRFGGSDDLEEVVAQLAVGDSLFWVEDESPPAGNFSPETVGGSTVRMLLIVDDPKSVLDRAVVAGASEVNPVGEEHGWQLGRIDDPFGHRWEIGRPISGWPPPDDHPRTG</sequence>
<proteinExistence type="predicted"/>
<dbReference type="SUPFAM" id="SSF54593">
    <property type="entry name" value="Glyoxalase/Bleomycin resistance protein/Dihydroxybiphenyl dioxygenase"/>
    <property type="match status" value="1"/>
</dbReference>
<accession>A0A934K480</accession>
<dbReference type="Pfam" id="PF18029">
    <property type="entry name" value="Glyoxalase_6"/>
    <property type="match status" value="1"/>
</dbReference>
<reference evidence="2 3" key="1">
    <citation type="submission" date="2020-10" db="EMBL/GenBank/DDBJ databases">
        <title>Ca. Dormibacterota MAGs.</title>
        <authorList>
            <person name="Montgomery K."/>
        </authorList>
    </citation>
    <scope>NUCLEOTIDE SEQUENCE [LARGE SCALE GENOMIC DNA]</scope>
    <source>
        <strain evidence="2">SC8812_S17_18</strain>
    </source>
</reference>
<evidence type="ECO:0000313" key="2">
    <source>
        <dbReference type="EMBL" id="MBJ7595470.1"/>
    </source>
</evidence>
<dbReference type="AlphaFoldDB" id="A0A934K480"/>
<dbReference type="PANTHER" id="PTHR34109">
    <property type="entry name" value="BNAUNNG04460D PROTEIN-RELATED"/>
    <property type="match status" value="1"/>
</dbReference>
<dbReference type="Gene3D" id="3.10.180.10">
    <property type="entry name" value="2,3-Dihydroxybiphenyl 1,2-Dioxygenase, domain 1"/>
    <property type="match status" value="1"/>
</dbReference>
<feature type="domain" description="VOC" evidence="1">
    <location>
        <begin position="4"/>
        <end position="127"/>
    </location>
</feature>
<evidence type="ECO:0000259" key="1">
    <source>
        <dbReference type="PROSITE" id="PS51819"/>
    </source>
</evidence>
<dbReference type="InterPro" id="IPR041581">
    <property type="entry name" value="Glyoxalase_6"/>
</dbReference>
<dbReference type="PANTHER" id="PTHR34109:SF1">
    <property type="entry name" value="VOC DOMAIN-CONTAINING PROTEIN"/>
    <property type="match status" value="1"/>
</dbReference>
<dbReference type="CDD" id="cd07246">
    <property type="entry name" value="VOC_like"/>
    <property type="match status" value="1"/>
</dbReference>
<evidence type="ECO:0000313" key="3">
    <source>
        <dbReference type="Proteomes" id="UP000606991"/>
    </source>
</evidence>
<comment type="caution">
    <text evidence="2">The sequence shown here is derived from an EMBL/GenBank/DDBJ whole genome shotgun (WGS) entry which is preliminary data.</text>
</comment>
<protein>
    <submittedName>
        <fullName evidence="2">VOC family protein</fullName>
    </submittedName>
</protein>
<dbReference type="EMBL" id="JAEKNS010000120">
    <property type="protein sequence ID" value="MBJ7595470.1"/>
    <property type="molecule type" value="Genomic_DNA"/>
</dbReference>
<dbReference type="Proteomes" id="UP000606991">
    <property type="component" value="Unassembled WGS sequence"/>
</dbReference>
<dbReference type="PROSITE" id="PS51819">
    <property type="entry name" value="VOC"/>
    <property type="match status" value="1"/>
</dbReference>
<dbReference type="InterPro" id="IPR037523">
    <property type="entry name" value="VOC_core"/>
</dbReference>
<dbReference type="InterPro" id="IPR029068">
    <property type="entry name" value="Glyas_Bleomycin-R_OHBP_Dase"/>
</dbReference>
<gene>
    <name evidence="2" type="ORF">JF886_11550</name>
</gene>
<name>A0A934K480_9BACT</name>
<organism evidence="2 3">
    <name type="scientific">Candidatus Aeolococcus gillhamiae</name>
    <dbReference type="NCBI Taxonomy" id="3127015"/>
    <lineage>
        <taxon>Bacteria</taxon>
        <taxon>Bacillati</taxon>
        <taxon>Candidatus Dormiibacterota</taxon>
        <taxon>Candidatus Dormibacteria</taxon>
        <taxon>Candidatus Aeolococcales</taxon>
        <taxon>Candidatus Aeolococcaceae</taxon>
        <taxon>Candidatus Aeolococcus</taxon>
    </lineage>
</organism>